<dbReference type="Gene3D" id="3.30.310.260">
    <property type="match status" value="1"/>
</dbReference>
<keyword evidence="7" id="KW-0511">Multifunctional enzyme</keyword>
<keyword evidence="3" id="KW-0227">DNA damage</keyword>
<name>A0A7W8H9H6_9FIRM</name>
<dbReference type="InterPro" id="IPR052054">
    <property type="entry name" value="Oxidative_DNA_repair_enzyme"/>
</dbReference>
<dbReference type="GO" id="GO:0003684">
    <property type="term" value="F:damaged DNA binding"/>
    <property type="evidence" value="ECO:0007669"/>
    <property type="project" value="InterPro"/>
</dbReference>
<dbReference type="Proteomes" id="UP000543642">
    <property type="component" value="Unassembled WGS sequence"/>
</dbReference>
<dbReference type="SUPFAM" id="SSF55945">
    <property type="entry name" value="TATA-box binding protein-like"/>
    <property type="match status" value="1"/>
</dbReference>
<dbReference type="Pfam" id="PF07934">
    <property type="entry name" value="OGG_N"/>
    <property type="match status" value="1"/>
</dbReference>
<keyword evidence="5" id="KW-0234">DNA repair</keyword>
<dbReference type="GO" id="GO:0140078">
    <property type="term" value="F:class I DNA-(apurinic or apyrimidinic site) endonuclease activity"/>
    <property type="evidence" value="ECO:0007669"/>
    <property type="project" value="UniProtKB-EC"/>
</dbReference>
<dbReference type="InterPro" id="IPR023170">
    <property type="entry name" value="HhH_base_excis_C"/>
</dbReference>
<evidence type="ECO:0000256" key="9">
    <source>
        <dbReference type="ARBA" id="ARBA00044632"/>
    </source>
</evidence>
<comment type="catalytic activity">
    <reaction evidence="9">
        <text>2'-deoxyribonucleotide-(2'-deoxyribose 5'-phosphate)-2'-deoxyribonucleotide-DNA = a 3'-end 2'-deoxyribonucleotide-(2,3-dehydro-2,3-deoxyribose 5'-phosphate)-DNA + a 5'-end 5'-phospho-2'-deoxyribonucleoside-DNA + H(+)</text>
        <dbReference type="Rhea" id="RHEA:66592"/>
        <dbReference type="Rhea" id="RHEA-COMP:13180"/>
        <dbReference type="Rhea" id="RHEA-COMP:16897"/>
        <dbReference type="Rhea" id="RHEA-COMP:17067"/>
        <dbReference type="ChEBI" id="CHEBI:15378"/>
        <dbReference type="ChEBI" id="CHEBI:136412"/>
        <dbReference type="ChEBI" id="CHEBI:157695"/>
        <dbReference type="ChEBI" id="CHEBI:167181"/>
        <dbReference type="EC" id="4.2.99.18"/>
    </reaction>
</comment>
<dbReference type="InterPro" id="IPR011257">
    <property type="entry name" value="DNA_glycosylase"/>
</dbReference>
<evidence type="ECO:0000256" key="4">
    <source>
        <dbReference type="ARBA" id="ARBA00022801"/>
    </source>
</evidence>
<evidence type="ECO:0000259" key="10">
    <source>
        <dbReference type="SMART" id="SM00478"/>
    </source>
</evidence>
<dbReference type="GO" id="GO:0008534">
    <property type="term" value="F:oxidized purine nucleobase lesion DNA N-glycosylase activity"/>
    <property type="evidence" value="ECO:0007669"/>
    <property type="project" value="InterPro"/>
</dbReference>
<keyword evidence="4 11" id="KW-0378">Hydrolase</keyword>
<dbReference type="Gene3D" id="1.10.1670.10">
    <property type="entry name" value="Helix-hairpin-Helix base-excision DNA repair enzymes (C-terminal)"/>
    <property type="match status" value="1"/>
</dbReference>
<accession>A0A7W8H9H6</accession>
<dbReference type="EC" id="4.2.99.18" evidence="2"/>
<dbReference type="AlphaFoldDB" id="A0A7W8H9H6"/>
<dbReference type="SUPFAM" id="SSF48150">
    <property type="entry name" value="DNA-glycosylase"/>
    <property type="match status" value="1"/>
</dbReference>
<evidence type="ECO:0000313" key="11">
    <source>
        <dbReference type="EMBL" id="MBB5264381.1"/>
    </source>
</evidence>
<proteinExistence type="inferred from homology"/>
<dbReference type="EMBL" id="JACHFW010000004">
    <property type="protein sequence ID" value="MBB5264381.1"/>
    <property type="molecule type" value="Genomic_DNA"/>
</dbReference>
<evidence type="ECO:0000256" key="8">
    <source>
        <dbReference type="ARBA" id="ARBA00023295"/>
    </source>
</evidence>
<evidence type="ECO:0000256" key="3">
    <source>
        <dbReference type="ARBA" id="ARBA00022763"/>
    </source>
</evidence>
<evidence type="ECO:0000256" key="2">
    <source>
        <dbReference type="ARBA" id="ARBA00012720"/>
    </source>
</evidence>
<evidence type="ECO:0000256" key="1">
    <source>
        <dbReference type="ARBA" id="ARBA00010679"/>
    </source>
</evidence>
<feature type="domain" description="HhH-GPD" evidence="10">
    <location>
        <begin position="129"/>
        <end position="299"/>
    </location>
</feature>
<dbReference type="CDD" id="cd00056">
    <property type="entry name" value="ENDO3c"/>
    <property type="match status" value="1"/>
</dbReference>
<keyword evidence="12" id="KW-1185">Reference proteome</keyword>
<dbReference type="InterPro" id="IPR003265">
    <property type="entry name" value="HhH-GPD_domain"/>
</dbReference>
<keyword evidence="6 11" id="KW-0456">Lyase</keyword>
<evidence type="ECO:0000256" key="6">
    <source>
        <dbReference type="ARBA" id="ARBA00023239"/>
    </source>
</evidence>
<evidence type="ECO:0000256" key="7">
    <source>
        <dbReference type="ARBA" id="ARBA00023268"/>
    </source>
</evidence>
<gene>
    <name evidence="11" type="ORF">HNP82_001492</name>
</gene>
<dbReference type="Pfam" id="PF00730">
    <property type="entry name" value="HhH-GPD"/>
    <property type="match status" value="1"/>
</dbReference>
<comment type="caution">
    <text evidence="11">The sequence shown here is derived from an EMBL/GenBank/DDBJ whole genome shotgun (WGS) entry which is preliminary data.</text>
</comment>
<dbReference type="Gene3D" id="1.10.340.30">
    <property type="entry name" value="Hypothetical protein, domain 2"/>
    <property type="match status" value="1"/>
</dbReference>
<dbReference type="GO" id="GO:0006289">
    <property type="term" value="P:nucleotide-excision repair"/>
    <property type="evidence" value="ECO:0007669"/>
    <property type="project" value="InterPro"/>
</dbReference>
<dbReference type="PANTHER" id="PTHR10242:SF2">
    <property type="entry name" value="N-GLYCOSYLASE_DNA LYASE"/>
    <property type="match status" value="1"/>
</dbReference>
<evidence type="ECO:0000313" key="12">
    <source>
        <dbReference type="Proteomes" id="UP000543642"/>
    </source>
</evidence>
<sequence>MNNFTNDSIQITFSQPNLDLFQIADSGQCFRMIPLESEKNGDTKEIPGFSVICSGRYCELYQKGEKITLLCMPQDETFWKNYLDIDTDYGTIIASVDPSDKYLLKAADFGKGIRILRQDLWEMIITFIISQQKAIPQIRQAVEDLCRSYGTATVNFRNHTYYSFPDPYQLSRASLEELKKHRLGYRAKYIYQVCQDAAGKHMDLDALKSMPYRQAMDYLMQFYGIGEKVANCICLFGLHHVNAFPVDTWIKKILMKEYWQDAYKDLPKNRLYTTMVHDHFSMYEGCAGVMQQYIFFYERRGNMSHLF</sequence>
<dbReference type="SMART" id="SM00478">
    <property type="entry name" value="ENDO3c"/>
    <property type="match status" value="1"/>
</dbReference>
<reference evidence="11 12" key="1">
    <citation type="submission" date="2020-08" db="EMBL/GenBank/DDBJ databases">
        <title>Genomic Encyclopedia of Type Strains, Phase IV (KMG-IV): sequencing the most valuable type-strain genomes for metagenomic binning, comparative biology and taxonomic classification.</title>
        <authorList>
            <person name="Goeker M."/>
        </authorList>
    </citation>
    <scope>NUCLEOTIDE SEQUENCE [LARGE SCALE GENOMIC DNA]</scope>
    <source>
        <strain evidence="11 12">DSM 106146</strain>
    </source>
</reference>
<dbReference type="RefSeq" id="WP_183772934.1">
    <property type="nucleotide sequence ID" value="NZ_JACHFW010000004.1"/>
</dbReference>
<comment type="similarity">
    <text evidence="1">Belongs to the type-1 OGG1 family.</text>
</comment>
<dbReference type="PANTHER" id="PTHR10242">
    <property type="entry name" value="8-OXOGUANINE DNA GLYCOSYLASE"/>
    <property type="match status" value="1"/>
</dbReference>
<dbReference type="GO" id="GO:0006284">
    <property type="term" value="P:base-excision repair"/>
    <property type="evidence" value="ECO:0007669"/>
    <property type="project" value="InterPro"/>
</dbReference>
<keyword evidence="8 11" id="KW-0326">Glycosidase</keyword>
<dbReference type="InterPro" id="IPR012904">
    <property type="entry name" value="OGG_N"/>
</dbReference>
<evidence type="ECO:0000256" key="5">
    <source>
        <dbReference type="ARBA" id="ARBA00023204"/>
    </source>
</evidence>
<organism evidence="11 12">
    <name type="scientific">Catenibacillus scindens</name>
    <dbReference type="NCBI Taxonomy" id="673271"/>
    <lineage>
        <taxon>Bacteria</taxon>
        <taxon>Bacillati</taxon>
        <taxon>Bacillota</taxon>
        <taxon>Clostridia</taxon>
        <taxon>Lachnospirales</taxon>
        <taxon>Lachnospiraceae</taxon>
        <taxon>Catenibacillus</taxon>
    </lineage>
</organism>
<protein>
    <recommendedName>
        <fullName evidence="2">DNA-(apurinic or apyrimidinic site) lyase</fullName>
        <ecNumber evidence="2">4.2.99.18</ecNumber>
    </recommendedName>
</protein>